<evidence type="ECO:0000313" key="5">
    <source>
        <dbReference type="RefSeq" id="XP_020661095.2"/>
    </source>
</evidence>
<dbReference type="InterPro" id="IPR017893">
    <property type="entry name" value="DBB_domain"/>
</dbReference>
<evidence type="ECO:0000259" key="3">
    <source>
        <dbReference type="PROSITE" id="PS51376"/>
    </source>
</evidence>
<dbReference type="GO" id="GO:0051898">
    <property type="term" value="P:negative regulation of phosphatidylinositol 3-kinase/protein kinase B signal transduction"/>
    <property type="evidence" value="ECO:0007669"/>
    <property type="project" value="TreeGrafter"/>
</dbReference>
<dbReference type="Proteomes" id="UP001652642">
    <property type="component" value="Chromosome 5"/>
</dbReference>
<dbReference type="Pfam" id="PF18567">
    <property type="entry name" value="TIR_3"/>
    <property type="match status" value="1"/>
</dbReference>
<dbReference type="GO" id="GO:0042113">
    <property type="term" value="P:B cell activation"/>
    <property type="evidence" value="ECO:0007669"/>
    <property type="project" value="UniProtKB-KW"/>
</dbReference>
<dbReference type="InterPro" id="IPR036770">
    <property type="entry name" value="Ankyrin_rpt-contain_sf"/>
</dbReference>
<dbReference type="AlphaFoldDB" id="A0A6J0UPB0"/>
<dbReference type="SUPFAM" id="SSF48403">
    <property type="entry name" value="Ankyrin repeat"/>
    <property type="match status" value="1"/>
</dbReference>
<dbReference type="InterPro" id="IPR035897">
    <property type="entry name" value="Toll_tir_struct_dom_sf"/>
</dbReference>
<dbReference type="InParanoid" id="A0A6J0UPB0"/>
<dbReference type="KEGG" id="pvt:110085348"/>
<organism evidence="4 5">
    <name type="scientific">Pogona vitticeps</name>
    <name type="common">central bearded dragon</name>
    <dbReference type="NCBI Taxonomy" id="103695"/>
    <lineage>
        <taxon>Eukaryota</taxon>
        <taxon>Metazoa</taxon>
        <taxon>Chordata</taxon>
        <taxon>Craniata</taxon>
        <taxon>Vertebrata</taxon>
        <taxon>Euteleostomi</taxon>
        <taxon>Lepidosauria</taxon>
        <taxon>Squamata</taxon>
        <taxon>Bifurcata</taxon>
        <taxon>Unidentata</taxon>
        <taxon>Episquamata</taxon>
        <taxon>Toxicofera</taxon>
        <taxon>Iguania</taxon>
        <taxon>Acrodonta</taxon>
        <taxon>Agamidae</taxon>
        <taxon>Amphibolurinae</taxon>
        <taxon>Pogona</taxon>
    </lineage>
</organism>
<keyword evidence="4" id="KW-1185">Reference proteome</keyword>
<accession>A0A6J0UPB0</accession>
<dbReference type="RefSeq" id="XP_020661095.2">
    <property type="nucleotide sequence ID" value="XM_020805436.2"/>
</dbReference>
<evidence type="ECO:0000313" key="4">
    <source>
        <dbReference type="Proteomes" id="UP001652642"/>
    </source>
</evidence>
<dbReference type="Gene3D" id="1.25.40.20">
    <property type="entry name" value="Ankyrin repeat-containing domain"/>
    <property type="match status" value="1"/>
</dbReference>
<protein>
    <submittedName>
        <fullName evidence="5">B-cell scaffold protein with ankyrin repeats isoform X1</fullName>
    </submittedName>
</protein>
<dbReference type="SMART" id="SM01282">
    <property type="entry name" value="DBB"/>
    <property type="match status" value="1"/>
</dbReference>
<dbReference type="OrthoDB" id="8192811at2759"/>
<reference evidence="5" key="1">
    <citation type="submission" date="2025-08" db="UniProtKB">
        <authorList>
            <consortium name="RefSeq"/>
        </authorList>
    </citation>
    <scope>IDENTIFICATION</scope>
</reference>
<name>A0A6J0UPB0_9SAUR</name>
<dbReference type="GO" id="GO:0051246">
    <property type="term" value="P:regulation of protein metabolic process"/>
    <property type="evidence" value="ECO:0007669"/>
    <property type="project" value="UniProtKB-ARBA"/>
</dbReference>
<dbReference type="GeneID" id="110085348"/>
<proteinExistence type="predicted"/>
<dbReference type="Gene3D" id="3.40.50.10140">
    <property type="entry name" value="Toll/interleukin-1 receptor homology (TIR) domain"/>
    <property type="match status" value="1"/>
</dbReference>
<dbReference type="InterPro" id="IPR052446">
    <property type="entry name" value="B-cell_PI3K-Signaling_Adptrs"/>
</dbReference>
<evidence type="ECO:0000256" key="2">
    <source>
        <dbReference type="SAM" id="MobiDB-lite"/>
    </source>
</evidence>
<dbReference type="InterPro" id="IPR041340">
    <property type="entry name" value="PIK3AP1_TIR"/>
</dbReference>
<dbReference type="PROSITE" id="PS51376">
    <property type="entry name" value="DBB"/>
    <property type="match status" value="1"/>
</dbReference>
<feature type="region of interest" description="Disordered" evidence="2">
    <location>
        <begin position="415"/>
        <end position="446"/>
    </location>
</feature>
<dbReference type="GO" id="GO:0005102">
    <property type="term" value="F:signaling receptor binding"/>
    <property type="evidence" value="ECO:0007669"/>
    <property type="project" value="TreeGrafter"/>
</dbReference>
<dbReference type="CTD" id="55024"/>
<dbReference type="GO" id="GO:0050869">
    <property type="term" value="P:negative regulation of B cell activation"/>
    <property type="evidence" value="ECO:0007669"/>
    <property type="project" value="TreeGrafter"/>
</dbReference>
<feature type="compositionally biased region" description="Basic and acidic residues" evidence="2">
    <location>
        <begin position="417"/>
        <end position="446"/>
    </location>
</feature>
<feature type="domain" description="DBB" evidence="3">
    <location>
        <begin position="177"/>
        <end position="309"/>
    </location>
</feature>
<dbReference type="Pfam" id="PF14545">
    <property type="entry name" value="DBB"/>
    <property type="match status" value="1"/>
</dbReference>
<dbReference type="GO" id="GO:0007165">
    <property type="term" value="P:signal transduction"/>
    <property type="evidence" value="ECO:0007669"/>
    <property type="project" value="UniProtKB-ARBA"/>
</dbReference>
<dbReference type="PANTHER" id="PTHR16267:SF13">
    <property type="entry name" value="B-CELL SCAFFOLD PROTEIN WITH ANKYRIN REPEATS"/>
    <property type="match status" value="1"/>
</dbReference>
<evidence type="ECO:0000256" key="1">
    <source>
        <dbReference type="ARBA" id="ARBA00022553"/>
    </source>
</evidence>
<sequence length="779" mass="88787">MMASNLENTKSILIVYEEDAEEWALYLKSIFSHIIFEDHILLYNLEAASIHDLELQSLRSYQCKVLILSSEVLKYLNLNKRRFLDKVLQPPEQVVIFLCGIENSAIVYQILNIDPNNQLITTDQDPEEYLAVITAIIQQGPHDPRSLGLKCSRELNEDVRETTERILETQEKPEVLVLPKRISCQNPGEIFILLQDDVPCDSVVVEFVTANKRVRTEPDVWNQKVRWMKALDFPSGFVNVNVYCEGVIKATTQIEYYTMVEEMESLLQKVADPIAFTCQASNFSSTDKIDSILTFLLDIPVISHNFSHIPNKVLDHHCQRDLQVKELPTLLHCAAKFGLKKLASLLLQCPEAAWACNIINKYGENPGHLAEKYGHKEIQKIIKEFSTNEDSNEIDGEEEGQVNTEDDNYVMMMSSESHCRPSLREKPEVSKKTPKKGDMDGETELKDKERERVVVKDTDGAEGDHTLLADPHCLDGSSEHLYDDIIEETFGASDRNVSYAESPPLPPRTKPAIPKQQQLLYMSPAWETVTDEEVTKIIRGDQKEDNSEEVEEEDPYLSAEFRDGVYDIILGNAIKERRGGKSFIMNRPPAPAPRSFMPVKEESTPYIAQVFQQQVNRTHAGNKKPSCAVRKTDRVYGDRTTYTTIKLDIPPGQEELILLQEQVKKGIISMDEAVEKFKQWQSLRSGLVATKQEKICQLRDSIIRERPEEESTLDNITIVHHPGGSVNRGKDSLNAEGVVYSRPFGKQHNMYLFFISFLSRSTHWSDWMAELVKGLQNLQ</sequence>
<dbReference type="PANTHER" id="PTHR16267">
    <property type="entry name" value="BANK1/PIK3AP1 FAMILY MEMBER"/>
    <property type="match status" value="1"/>
</dbReference>
<dbReference type="GO" id="GO:1990782">
    <property type="term" value="F:protein tyrosine kinase binding"/>
    <property type="evidence" value="ECO:0007669"/>
    <property type="project" value="TreeGrafter"/>
</dbReference>
<gene>
    <name evidence="5" type="primary">BANK1</name>
</gene>
<keyword evidence="1" id="KW-0597">Phosphoprotein</keyword>